<accession>A0ABY9CVV5</accession>
<sequence length="81" mass="9266">MHTPSVYFYHPSGAAHFFNPQVLKEALSKVLVPCYPMVGWLWRDEDSCTEVSRYAESILFVEANTNLVINDFGDFAHTLKL</sequence>
<dbReference type="Pfam" id="PF02458">
    <property type="entry name" value="Transferase"/>
    <property type="match status" value="1"/>
</dbReference>
<evidence type="ECO:0000313" key="2">
    <source>
        <dbReference type="Proteomes" id="UP001227230"/>
    </source>
</evidence>
<name>A0ABY9CVV5_VITVI</name>
<gene>
    <name evidence="1" type="ORF">VitviT2T_017906</name>
</gene>
<organism evidence="1 2">
    <name type="scientific">Vitis vinifera</name>
    <name type="common">Grape</name>
    <dbReference type="NCBI Taxonomy" id="29760"/>
    <lineage>
        <taxon>Eukaryota</taxon>
        <taxon>Viridiplantae</taxon>
        <taxon>Streptophyta</taxon>
        <taxon>Embryophyta</taxon>
        <taxon>Tracheophyta</taxon>
        <taxon>Spermatophyta</taxon>
        <taxon>Magnoliopsida</taxon>
        <taxon>eudicotyledons</taxon>
        <taxon>Gunneridae</taxon>
        <taxon>Pentapetalae</taxon>
        <taxon>rosids</taxon>
        <taxon>Vitales</taxon>
        <taxon>Vitaceae</taxon>
        <taxon>Viteae</taxon>
        <taxon>Vitis</taxon>
    </lineage>
</organism>
<evidence type="ECO:0000313" key="1">
    <source>
        <dbReference type="EMBL" id="WJZ99462.1"/>
    </source>
</evidence>
<proteinExistence type="predicted"/>
<dbReference type="EMBL" id="CP126659">
    <property type="protein sequence ID" value="WJZ99462.1"/>
    <property type="molecule type" value="Genomic_DNA"/>
</dbReference>
<protein>
    <submittedName>
        <fullName evidence="1">Uncharacterized protein</fullName>
    </submittedName>
</protein>
<reference evidence="1 2" key="1">
    <citation type="journal article" date="2023" name="Hortic Res">
        <title>The complete reference genome for grapevine (Vitis vinifera L.) genetics and breeding.</title>
        <authorList>
            <person name="Shi X."/>
            <person name="Cao S."/>
            <person name="Wang X."/>
            <person name="Huang S."/>
            <person name="Wang Y."/>
            <person name="Liu Z."/>
            <person name="Liu W."/>
            <person name="Leng X."/>
            <person name="Peng Y."/>
            <person name="Wang N."/>
            <person name="Wang Y."/>
            <person name="Ma Z."/>
            <person name="Xu X."/>
            <person name="Zhang F."/>
            <person name="Xue H."/>
            <person name="Zhong H."/>
            <person name="Wang Y."/>
            <person name="Zhang K."/>
            <person name="Velt A."/>
            <person name="Avia K."/>
            <person name="Holtgrawe D."/>
            <person name="Grimplet J."/>
            <person name="Matus J.T."/>
            <person name="Ware D."/>
            <person name="Wu X."/>
            <person name="Wang H."/>
            <person name="Liu C."/>
            <person name="Fang Y."/>
            <person name="Rustenholz C."/>
            <person name="Cheng Z."/>
            <person name="Xiao H."/>
            <person name="Zhou Y."/>
        </authorList>
    </citation>
    <scope>NUCLEOTIDE SEQUENCE [LARGE SCALE GENOMIC DNA]</scope>
    <source>
        <strain evidence="2">cv. Pinot noir / PN40024</strain>
        <tissue evidence="1">Leaf</tissue>
    </source>
</reference>
<dbReference type="Gene3D" id="3.30.559.10">
    <property type="entry name" value="Chloramphenicol acetyltransferase-like domain"/>
    <property type="match status" value="1"/>
</dbReference>
<dbReference type="Proteomes" id="UP001227230">
    <property type="component" value="Chromosome 12"/>
</dbReference>
<dbReference type="InterPro" id="IPR023213">
    <property type="entry name" value="CAT-like_dom_sf"/>
</dbReference>
<keyword evidence="2" id="KW-1185">Reference proteome</keyword>